<accession>A0A1G1Z7G5</accession>
<evidence type="ECO:0000313" key="2">
    <source>
        <dbReference type="EMBL" id="OGY60573.1"/>
    </source>
</evidence>
<name>A0A1G1Z7G5_9BACT</name>
<sequence length="92" mass="10417">MEPQKFSQKQLIAIGSVFVVIILLGVGYWYVSQRQNEETQQANEETNQALDSLSESLITSETVISNPVEGKLPELNPVEKANPYKEYKNPFE</sequence>
<protein>
    <submittedName>
        <fullName evidence="2">Uncharacterized protein</fullName>
    </submittedName>
</protein>
<evidence type="ECO:0000313" key="3">
    <source>
        <dbReference type="Proteomes" id="UP000178808"/>
    </source>
</evidence>
<keyword evidence="1" id="KW-1133">Transmembrane helix</keyword>
<proteinExistence type="predicted"/>
<dbReference type="Proteomes" id="UP000178808">
    <property type="component" value="Unassembled WGS sequence"/>
</dbReference>
<reference evidence="2 3" key="1">
    <citation type="journal article" date="2016" name="Nat. Commun.">
        <title>Thousands of microbial genomes shed light on interconnected biogeochemical processes in an aquifer system.</title>
        <authorList>
            <person name="Anantharaman K."/>
            <person name="Brown C.T."/>
            <person name="Hug L.A."/>
            <person name="Sharon I."/>
            <person name="Castelle C.J."/>
            <person name="Probst A.J."/>
            <person name="Thomas B.C."/>
            <person name="Singh A."/>
            <person name="Wilkins M.J."/>
            <person name="Karaoz U."/>
            <person name="Brodie E.L."/>
            <person name="Williams K.H."/>
            <person name="Hubbard S.S."/>
            <person name="Banfield J.F."/>
        </authorList>
    </citation>
    <scope>NUCLEOTIDE SEQUENCE [LARGE SCALE GENOMIC DNA]</scope>
</reference>
<comment type="caution">
    <text evidence="2">The sequence shown here is derived from an EMBL/GenBank/DDBJ whole genome shotgun (WGS) entry which is preliminary data.</text>
</comment>
<keyword evidence="1" id="KW-0812">Transmembrane</keyword>
<gene>
    <name evidence="2" type="ORF">A3I31_02520</name>
</gene>
<organism evidence="2 3">
    <name type="scientific">Candidatus Colwellbacteria bacterium RIFCSPLOWO2_02_FULL_44_20b</name>
    <dbReference type="NCBI Taxonomy" id="1797691"/>
    <lineage>
        <taxon>Bacteria</taxon>
        <taxon>Candidatus Colwelliibacteriota</taxon>
    </lineage>
</organism>
<keyword evidence="1" id="KW-0472">Membrane</keyword>
<evidence type="ECO:0000256" key="1">
    <source>
        <dbReference type="SAM" id="Phobius"/>
    </source>
</evidence>
<dbReference type="AlphaFoldDB" id="A0A1G1Z7G5"/>
<dbReference type="EMBL" id="MHIZ01000012">
    <property type="protein sequence ID" value="OGY60573.1"/>
    <property type="molecule type" value="Genomic_DNA"/>
</dbReference>
<feature type="transmembrane region" description="Helical" evidence="1">
    <location>
        <begin position="12"/>
        <end position="31"/>
    </location>
</feature>